<reference evidence="2" key="1">
    <citation type="submission" date="2021-10" db="EMBL/GenBank/DDBJ databases">
        <title>Anaerobic single-cell dispensing facilitates the cultivation of human gut bacteria.</title>
        <authorList>
            <person name="Afrizal A."/>
        </authorList>
    </citation>
    <scope>NUCLEOTIDE SEQUENCE</scope>
    <source>
        <strain evidence="2">CLA-AA-H274</strain>
    </source>
</reference>
<gene>
    <name evidence="2" type="ORF">LKD32_09580</name>
</gene>
<proteinExistence type="predicted"/>
<comment type="caution">
    <text evidence="2">The sequence shown here is derived from an EMBL/GenBank/DDBJ whole genome shotgun (WGS) entry which is preliminary data.</text>
</comment>
<sequence>MRETPDIRIFIACHKPTYVPENPLLYPVQVGSALAKSHFEGMQRDDEGDNISVKNPEYCELTAQYWAWKNVSCDYYGFFHYRRYLAFDGVCPVDEQGHLKTGKGRRPYTELDSIWDDLAPYRLHSDWMNSQIRQYDLLTVFRERINTTVYRQFCQYHPAETLDRILNILKRRYPEYADSADAYMNSKEIYYMNMYIMKKDLFQTYMVWLFGILEEFEQENKSADRPSQPRLMGYLAERLFGIFYFYQRANGAKCAELPYLKFYNTEPGKEASTSNVRTFRLKPTKLEIKIDMRKLNRMFPAGSLRRVILRSIFLR</sequence>
<protein>
    <submittedName>
        <fullName evidence="2">DUF4422 domain-containing protein</fullName>
    </submittedName>
</protein>
<keyword evidence="3" id="KW-1185">Reference proteome</keyword>
<feature type="domain" description="DUF4422" evidence="1">
    <location>
        <begin position="8"/>
        <end position="244"/>
    </location>
</feature>
<dbReference type="RefSeq" id="WP_308451517.1">
    <property type="nucleotide sequence ID" value="NZ_JAJEPU010000026.1"/>
</dbReference>
<evidence type="ECO:0000259" key="1">
    <source>
        <dbReference type="Pfam" id="PF14393"/>
    </source>
</evidence>
<dbReference type="Proteomes" id="UP001198962">
    <property type="component" value="Unassembled WGS sequence"/>
</dbReference>
<dbReference type="Pfam" id="PF14393">
    <property type="entry name" value="DUF4422"/>
    <property type="match status" value="1"/>
</dbReference>
<evidence type="ECO:0000313" key="3">
    <source>
        <dbReference type="Proteomes" id="UP001198962"/>
    </source>
</evidence>
<evidence type="ECO:0000313" key="2">
    <source>
        <dbReference type="EMBL" id="MCC2165120.1"/>
    </source>
</evidence>
<dbReference type="AlphaFoldDB" id="A0AAE3DIK7"/>
<organism evidence="2 3">
    <name type="scientific">Brotaphodocola catenula</name>
    <dbReference type="NCBI Taxonomy" id="2885361"/>
    <lineage>
        <taxon>Bacteria</taxon>
        <taxon>Bacillati</taxon>
        <taxon>Bacillota</taxon>
        <taxon>Clostridia</taxon>
        <taxon>Lachnospirales</taxon>
        <taxon>Lachnospiraceae</taxon>
        <taxon>Brotaphodocola</taxon>
    </lineage>
</organism>
<dbReference type="EMBL" id="JAJEPU010000026">
    <property type="protein sequence ID" value="MCC2165120.1"/>
    <property type="molecule type" value="Genomic_DNA"/>
</dbReference>
<dbReference type="InterPro" id="IPR025536">
    <property type="entry name" value="DUF4422"/>
</dbReference>
<name>A0AAE3DIK7_9FIRM</name>
<accession>A0AAE3DIK7</accession>